<keyword evidence="3" id="KW-0808">Transferase</keyword>
<dbReference type="EMBL" id="JBEPMM010000001">
    <property type="protein sequence ID" value="MET3690776.1"/>
    <property type="molecule type" value="Genomic_DNA"/>
</dbReference>
<dbReference type="Proteomes" id="UP001549145">
    <property type="component" value="Unassembled WGS sequence"/>
</dbReference>
<evidence type="ECO:0000256" key="1">
    <source>
        <dbReference type="ARBA" id="ARBA00004418"/>
    </source>
</evidence>
<dbReference type="RefSeq" id="WP_238279193.1">
    <property type="nucleotide sequence ID" value="NZ_BPQL01000052.1"/>
</dbReference>
<feature type="domain" description="AlgX/AlgJ SGNH hydrolase-like" evidence="7">
    <location>
        <begin position="10"/>
        <end position="201"/>
    </location>
</feature>
<organism evidence="8 9">
    <name type="scientific">Methylobacterium goesingense</name>
    <dbReference type="NCBI Taxonomy" id="243690"/>
    <lineage>
        <taxon>Bacteria</taxon>
        <taxon>Pseudomonadati</taxon>
        <taxon>Pseudomonadota</taxon>
        <taxon>Alphaproteobacteria</taxon>
        <taxon>Hyphomicrobiales</taxon>
        <taxon>Methylobacteriaceae</taxon>
        <taxon>Methylobacterium</taxon>
    </lineage>
</organism>
<dbReference type="Pfam" id="PF16822">
    <property type="entry name" value="ALGX"/>
    <property type="match status" value="1"/>
</dbReference>
<comment type="pathway">
    <text evidence="2">Glycan biosynthesis; alginate biosynthesis.</text>
</comment>
<evidence type="ECO:0000256" key="2">
    <source>
        <dbReference type="ARBA" id="ARBA00005182"/>
    </source>
</evidence>
<reference evidence="8 9" key="1">
    <citation type="submission" date="2024-06" db="EMBL/GenBank/DDBJ databases">
        <title>Genomic Encyclopedia of Type Strains, Phase IV (KMG-IV): sequencing the most valuable type-strain genomes for metagenomic binning, comparative biology and taxonomic classification.</title>
        <authorList>
            <person name="Goeker M."/>
        </authorList>
    </citation>
    <scope>NUCLEOTIDE SEQUENCE [LARGE SCALE GENOMIC DNA]</scope>
    <source>
        <strain evidence="8 9">DSM 21331</strain>
    </source>
</reference>
<keyword evidence="4" id="KW-0732">Signal</keyword>
<accession>A0ABV2KYZ3</accession>
<comment type="caution">
    <text evidence="8">The sequence shown here is derived from an EMBL/GenBank/DDBJ whole genome shotgun (WGS) entry which is preliminary data.</text>
</comment>
<proteinExistence type="predicted"/>
<gene>
    <name evidence="8" type="ORF">ABID43_000295</name>
</gene>
<sequence length="312" mass="35655">MPDALAAFIHEGRDGWLFLTAGSNNVIGQFSDTPLMKQRLADWRGLLIARSRRCESLGTTYQHLIVPEKLTVYDHLLQGLEIDQRLSPALRLRQSLIWHPLVRRSCLDLVTAFRQRCRDEDLYFRTDSHWSFAGRMVAYRALCQSLGAVPQEDLPERPFVVQQFQGDLGGQLEPPQSEPARFYDLQRDAVRHYASPIVEKREADGAINTLHVGAHVIYRNASPAADPRRLVLFGDSYAHFAPSMLTIMLAETFREVHFIWSTSIDWRYVERTMPDILVTQIAERFMFQVPDDGFDLDAYCAERFGAELGLGA</sequence>
<evidence type="ECO:0000256" key="4">
    <source>
        <dbReference type="ARBA" id="ARBA00022729"/>
    </source>
</evidence>
<evidence type="ECO:0000259" key="7">
    <source>
        <dbReference type="Pfam" id="PF16822"/>
    </source>
</evidence>
<evidence type="ECO:0000313" key="8">
    <source>
        <dbReference type="EMBL" id="MET3690776.1"/>
    </source>
</evidence>
<evidence type="ECO:0000256" key="5">
    <source>
        <dbReference type="ARBA" id="ARBA00022764"/>
    </source>
</evidence>
<keyword evidence="9" id="KW-1185">Reference proteome</keyword>
<evidence type="ECO:0000313" key="9">
    <source>
        <dbReference type="Proteomes" id="UP001549145"/>
    </source>
</evidence>
<dbReference type="InterPro" id="IPR031811">
    <property type="entry name" value="ALGX/ALGJ_SGNH-like"/>
</dbReference>
<name>A0ABV2KYZ3_9HYPH</name>
<protein>
    <recommendedName>
        <fullName evidence="7">AlgX/AlgJ SGNH hydrolase-like domain-containing protein</fullName>
    </recommendedName>
</protein>
<keyword evidence="5" id="KW-0574">Periplasm</keyword>
<keyword evidence="6" id="KW-0016">Alginate biosynthesis</keyword>
<evidence type="ECO:0000256" key="3">
    <source>
        <dbReference type="ARBA" id="ARBA00022679"/>
    </source>
</evidence>
<evidence type="ECO:0000256" key="6">
    <source>
        <dbReference type="ARBA" id="ARBA00022841"/>
    </source>
</evidence>
<comment type="subcellular location">
    <subcellularLocation>
        <location evidence="1">Periplasm</location>
    </subcellularLocation>
</comment>